<protein>
    <submittedName>
        <fullName evidence="3">Uncharacterized protein</fullName>
    </submittedName>
</protein>
<evidence type="ECO:0000313" key="3">
    <source>
        <dbReference type="EMBL" id="SVC85453.1"/>
    </source>
</evidence>
<evidence type="ECO:0000256" key="2">
    <source>
        <dbReference type="ARBA" id="ARBA00022801"/>
    </source>
</evidence>
<evidence type="ECO:0000256" key="1">
    <source>
        <dbReference type="ARBA" id="ARBA00005953"/>
    </source>
</evidence>
<dbReference type="PANTHER" id="PTHR31793">
    <property type="entry name" value="4-HYDROXYBENZOYL-COA THIOESTERASE FAMILY MEMBER"/>
    <property type="match status" value="1"/>
</dbReference>
<feature type="non-terminal residue" evidence="3">
    <location>
        <position position="1"/>
    </location>
</feature>
<dbReference type="InterPro" id="IPR029069">
    <property type="entry name" value="HotDog_dom_sf"/>
</dbReference>
<name>A0A382QIU6_9ZZZZ</name>
<dbReference type="GO" id="GO:0047617">
    <property type="term" value="F:fatty acyl-CoA hydrolase activity"/>
    <property type="evidence" value="ECO:0007669"/>
    <property type="project" value="TreeGrafter"/>
</dbReference>
<dbReference type="SUPFAM" id="SSF54637">
    <property type="entry name" value="Thioesterase/thiol ester dehydrase-isomerase"/>
    <property type="match status" value="1"/>
</dbReference>
<dbReference type="Gene3D" id="3.10.129.10">
    <property type="entry name" value="Hotdog Thioesterase"/>
    <property type="match status" value="1"/>
</dbReference>
<proteinExistence type="inferred from homology"/>
<comment type="similarity">
    <text evidence="1">Belongs to the 4-hydroxybenzoyl-CoA thioesterase family.</text>
</comment>
<dbReference type="CDD" id="cd00586">
    <property type="entry name" value="4HBT"/>
    <property type="match status" value="1"/>
</dbReference>
<accession>A0A382QIU6</accession>
<dbReference type="PANTHER" id="PTHR31793:SF27">
    <property type="entry name" value="NOVEL THIOESTERASE SUPERFAMILY DOMAIN AND SAPOSIN A-TYPE DOMAIN CONTAINING PROTEIN (0610012H03RIK)"/>
    <property type="match status" value="1"/>
</dbReference>
<reference evidence="3" key="1">
    <citation type="submission" date="2018-05" db="EMBL/GenBank/DDBJ databases">
        <authorList>
            <person name="Lanie J.A."/>
            <person name="Ng W.-L."/>
            <person name="Kazmierczak K.M."/>
            <person name="Andrzejewski T.M."/>
            <person name="Davidsen T.M."/>
            <person name="Wayne K.J."/>
            <person name="Tettelin H."/>
            <person name="Glass J.I."/>
            <person name="Rusch D."/>
            <person name="Podicherti R."/>
            <person name="Tsui H.-C.T."/>
            <person name="Winkler M.E."/>
        </authorList>
    </citation>
    <scope>NUCLEOTIDE SEQUENCE</scope>
</reference>
<dbReference type="InterPro" id="IPR050563">
    <property type="entry name" value="4-hydroxybenzoyl-CoA_TE"/>
</dbReference>
<dbReference type="Pfam" id="PF13279">
    <property type="entry name" value="4HBT_2"/>
    <property type="match status" value="1"/>
</dbReference>
<dbReference type="EMBL" id="UINC01114850">
    <property type="protein sequence ID" value="SVC85453.1"/>
    <property type="molecule type" value="Genomic_DNA"/>
</dbReference>
<keyword evidence="2" id="KW-0378">Hydrolase</keyword>
<sequence length="156" mass="17803">SKSVTIAEIQVVTGNLMSAYTQELTVNWGESDPFGLVYYAREVAWFNEIEHELFRTIGYPINRMINEDRSAFVMGEIQFRFIGPAAYGDRVRCTLTLQEIRDKTVHWDCLATNLNTKQTITEGSAVRVYAEIMDDGNLRSRQIPDAIREVLSQFGT</sequence>
<dbReference type="AlphaFoldDB" id="A0A382QIU6"/>
<organism evidence="3">
    <name type="scientific">marine metagenome</name>
    <dbReference type="NCBI Taxonomy" id="408172"/>
    <lineage>
        <taxon>unclassified sequences</taxon>
        <taxon>metagenomes</taxon>
        <taxon>ecological metagenomes</taxon>
    </lineage>
</organism>
<gene>
    <name evidence="3" type="ORF">METZ01_LOCUS338307</name>
</gene>